<accession>A0A064CMI7</accession>
<keyword evidence="3" id="KW-1185">Reference proteome</keyword>
<dbReference type="OrthoDB" id="4741841at2"/>
<sequence length="91" mass="8848">MAVRVRISRALMAAACGALFMAVPVGVAAPANACPTGHLADPITGQCYVANGVPSVGGIPCIPGKSMGTCLGILQNQSPPGGGPPVGGPWP</sequence>
<dbReference type="AlphaFoldDB" id="A0A064CMI7"/>
<feature type="signal peptide" evidence="1">
    <location>
        <begin position="1"/>
        <end position="33"/>
    </location>
</feature>
<name>A0A064CMI7_9MYCO</name>
<protein>
    <recommendedName>
        <fullName evidence="4">Intersectin-EH binding protein Ibp1</fullName>
    </recommendedName>
</protein>
<dbReference type="EMBL" id="JALN02000001">
    <property type="protein sequence ID" value="KDE99923.1"/>
    <property type="molecule type" value="Genomic_DNA"/>
</dbReference>
<comment type="caution">
    <text evidence="2">The sequence shown here is derived from an EMBL/GenBank/DDBJ whole genome shotgun (WGS) entry which is preliminary data.</text>
</comment>
<dbReference type="STRING" id="1440774.Y900_013505"/>
<dbReference type="eggNOG" id="ENOG5032229">
    <property type="taxonomic scope" value="Bacteria"/>
</dbReference>
<organism evidence="2 3">
    <name type="scientific">Mycolicibacterium aromaticivorans JS19b1 = JCM 16368</name>
    <dbReference type="NCBI Taxonomy" id="1440774"/>
    <lineage>
        <taxon>Bacteria</taxon>
        <taxon>Bacillati</taxon>
        <taxon>Actinomycetota</taxon>
        <taxon>Actinomycetes</taxon>
        <taxon>Mycobacteriales</taxon>
        <taxon>Mycobacteriaceae</taxon>
        <taxon>Mycolicibacterium</taxon>
    </lineage>
</organism>
<evidence type="ECO:0008006" key="4">
    <source>
        <dbReference type="Google" id="ProtNLM"/>
    </source>
</evidence>
<evidence type="ECO:0000256" key="1">
    <source>
        <dbReference type="SAM" id="SignalP"/>
    </source>
</evidence>
<dbReference type="Proteomes" id="UP000022835">
    <property type="component" value="Unassembled WGS sequence"/>
</dbReference>
<dbReference type="RefSeq" id="WP_036342311.1">
    <property type="nucleotide sequence ID" value="NZ_JALN02000001.1"/>
</dbReference>
<proteinExistence type="predicted"/>
<evidence type="ECO:0000313" key="3">
    <source>
        <dbReference type="Proteomes" id="UP000022835"/>
    </source>
</evidence>
<reference evidence="2" key="1">
    <citation type="submission" date="2014-05" db="EMBL/GenBank/DDBJ databases">
        <title>Genome sequence of Mycobacterium aromaticivorans strain JS19b1T (= DSM 45407T).</title>
        <authorList>
            <person name="Kwak Y."/>
            <person name="Park G.-S."/>
            <person name="Li Q.X."/>
            <person name="Lee S.-E."/>
            <person name="Shin J.-H."/>
        </authorList>
    </citation>
    <scope>NUCLEOTIDE SEQUENCE [LARGE SCALE GENOMIC DNA]</scope>
    <source>
        <strain evidence="2">JS19b1</strain>
    </source>
</reference>
<evidence type="ECO:0000313" key="2">
    <source>
        <dbReference type="EMBL" id="KDE99923.1"/>
    </source>
</evidence>
<feature type="chain" id="PRO_5001623566" description="Intersectin-EH binding protein Ibp1" evidence="1">
    <location>
        <begin position="34"/>
        <end position="91"/>
    </location>
</feature>
<gene>
    <name evidence="2" type="ORF">Y900_013505</name>
</gene>
<keyword evidence="1" id="KW-0732">Signal</keyword>